<evidence type="ECO:0008006" key="4">
    <source>
        <dbReference type="Google" id="ProtNLM"/>
    </source>
</evidence>
<name>A0ABY7GUT6_9BACT</name>
<proteinExistence type="predicted"/>
<sequence length="298" mass="30641">MFASLFVAVAACTPKEGSDSATDTDPATETAATEGDPSGATHDDPTVAPATEPEATGSEPEPTETETDGEVTAATDDTAGTDDTGPDPDLPEECVAPADPAVSAAFSIEGPGWLPTENFANFKADLTCTVASVAVDAGTVTTELACELDGAPQTATFKIAAAPEGEVDWAADDEVKLYVGQSEEFSVFQAVRLQRLDDSILAVAVRGGFDNGLGSVFEPLGHSIVPACGEALDVITPAAIEIAIPEGPSVVIFSGHRGALPIDEEHAFAIDAARVEVGYCCHHSDEQEVALRRVRLGG</sequence>
<dbReference type="EMBL" id="CP114040">
    <property type="protein sequence ID" value="WAS90707.1"/>
    <property type="molecule type" value="Genomic_DNA"/>
</dbReference>
<evidence type="ECO:0000313" key="3">
    <source>
        <dbReference type="Proteomes" id="UP001164459"/>
    </source>
</evidence>
<feature type="compositionally biased region" description="Low complexity" evidence="1">
    <location>
        <begin position="48"/>
        <end position="60"/>
    </location>
</feature>
<evidence type="ECO:0000313" key="2">
    <source>
        <dbReference type="EMBL" id="WAS90707.1"/>
    </source>
</evidence>
<feature type="compositionally biased region" description="Low complexity" evidence="1">
    <location>
        <begin position="19"/>
        <end position="37"/>
    </location>
</feature>
<keyword evidence="3" id="KW-1185">Reference proteome</keyword>
<dbReference type="Proteomes" id="UP001164459">
    <property type="component" value="Chromosome"/>
</dbReference>
<gene>
    <name evidence="2" type="ORF">O0S08_31355</name>
</gene>
<feature type="region of interest" description="Disordered" evidence="1">
    <location>
        <begin position="11"/>
        <end position="95"/>
    </location>
</feature>
<dbReference type="RefSeq" id="WP_269033034.1">
    <property type="nucleotide sequence ID" value="NZ_CP114040.1"/>
</dbReference>
<protein>
    <recommendedName>
        <fullName evidence="4">DUF3558 domain-containing protein</fullName>
    </recommendedName>
</protein>
<reference evidence="2" key="1">
    <citation type="submission" date="2022-11" db="EMBL/GenBank/DDBJ databases">
        <title>Minimal conservation of predation-associated metabolite biosynthetic gene clusters underscores biosynthetic potential of Myxococcota including descriptions for ten novel species: Archangium lansinium sp. nov., Myxococcus landrumus sp. nov., Nannocystis bai.</title>
        <authorList>
            <person name="Ahearne A."/>
            <person name="Stevens C."/>
            <person name="Dowd S."/>
        </authorList>
    </citation>
    <scope>NUCLEOTIDE SEQUENCE</scope>
    <source>
        <strain evidence="2">Fl3</strain>
    </source>
</reference>
<organism evidence="2 3">
    <name type="scientific">Nannocystis punicea</name>
    <dbReference type="NCBI Taxonomy" id="2995304"/>
    <lineage>
        <taxon>Bacteria</taxon>
        <taxon>Pseudomonadati</taxon>
        <taxon>Myxococcota</taxon>
        <taxon>Polyangia</taxon>
        <taxon>Nannocystales</taxon>
        <taxon>Nannocystaceae</taxon>
        <taxon>Nannocystis</taxon>
    </lineage>
</organism>
<feature type="compositionally biased region" description="Low complexity" evidence="1">
    <location>
        <begin position="70"/>
        <end position="83"/>
    </location>
</feature>
<evidence type="ECO:0000256" key="1">
    <source>
        <dbReference type="SAM" id="MobiDB-lite"/>
    </source>
</evidence>
<accession>A0ABY7GUT6</accession>